<dbReference type="InParanoid" id="F6H263"/>
<proteinExistence type="predicted"/>
<dbReference type="HOGENOM" id="CLU_2296838_0_0_1"/>
<gene>
    <name evidence="2" type="ordered locus">VIT_19s0014g03030</name>
</gene>
<evidence type="ECO:0000313" key="2">
    <source>
        <dbReference type="EMBL" id="CCB46359.1"/>
    </source>
</evidence>
<dbReference type="PaxDb" id="29760-VIT_19s0014g03030.t01"/>
<dbReference type="AlphaFoldDB" id="F6H263"/>
<accession>F6H263</accession>
<dbReference type="ExpressionAtlas" id="F6H263">
    <property type="expression patterns" value="baseline"/>
</dbReference>
<evidence type="ECO:0000313" key="3">
    <source>
        <dbReference type="Proteomes" id="UP000009183"/>
    </source>
</evidence>
<name>F6H263_VITVI</name>
<feature type="compositionally biased region" description="Polar residues" evidence="1">
    <location>
        <begin position="57"/>
        <end position="71"/>
    </location>
</feature>
<keyword evidence="3" id="KW-1185">Reference proteome</keyword>
<evidence type="ECO:0000256" key="1">
    <source>
        <dbReference type="SAM" id="MobiDB-lite"/>
    </source>
</evidence>
<dbReference type="Proteomes" id="UP000009183">
    <property type="component" value="Chromosome 19"/>
</dbReference>
<reference evidence="3" key="1">
    <citation type="journal article" date="2007" name="Nature">
        <title>The grapevine genome sequence suggests ancestral hexaploidization in major angiosperm phyla.</title>
        <authorList>
            <consortium name="The French-Italian Public Consortium for Grapevine Genome Characterization."/>
            <person name="Jaillon O."/>
            <person name="Aury J.-M."/>
            <person name="Noel B."/>
            <person name="Policriti A."/>
            <person name="Clepet C."/>
            <person name="Casagrande A."/>
            <person name="Choisne N."/>
            <person name="Aubourg S."/>
            <person name="Vitulo N."/>
            <person name="Jubin C."/>
            <person name="Vezzi A."/>
            <person name="Legeai F."/>
            <person name="Hugueney P."/>
            <person name="Dasilva C."/>
            <person name="Horner D."/>
            <person name="Mica E."/>
            <person name="Jublot D."/>
            <person name="Poulain J."/>
            <person name="Bruyere C."/>
            <person name="Billault A."/>
            <person name="Segurens B."/>
            <person name="Gouyvenoux M."/>
            <person name="Ugarte E."/>
            <person name="Cattonaro F."/>
            <person name="Anthouard V."/>
            <person name="Vico V."/>
            <person name="Del Fabbro C."/>
            <person name="Alaux M."/>
            <person name="Di Gaspero G."/>
            <person name="Dumas V."/>
            <person name="Felice N."/>
            <person name="Paillard S."/>
            <person name="Juman I."/>
            <person name="Moroldo M."/>
            <person name="Scalabrin S."/>
            <person name="Canaguier A."/>
            <person name="Le Clainche I."/>
            <person name="Malacrida G."/>
            <person name="Durand E."/>
            <person name="Pesole G."/>
            <person name="Laucou V."/>
            <person name="Chatelet P."/>
            <person name="Merdinoglu D."/>
            <person name="Delledonne M."/>
            <person name="Pezzotti M."/>
            <person name="Lecharny A."/>
            <person name="Scarpelli C."/>
            <person name="Artiguenave F."/>
            <person name="Pe M.E."/>
            <person name="Valle G."/>
            <person name="Morgante M."/>
            <person name="Caboche M."/>
            <person name="Adam-Blondon A.-F."/>
            <person name="Weissenbach J."/>
            <person name="Quetier F."/>
            <person name="Wincker P."/>
        </authorList>
    </citation>
    <scope>NUCLEOTIDE SEQUENCE [LARGE SCALE GENOMIC DNA]</scope>
    <source>
        <strain evidence="3">cv. Pinot noir / PN40024</strain>
    </source>
</reference>
<sequence length="101" mass="11336">MSGRRTPLTAASIANADVSARGRSRWWDRPPSRYSRHFGAAINRRTSHKRRLLGARTSHQSRGTAPMTSVSKCECKRKEQMVGQGPVPLQPPPWSRLTLDN</sequence>
<feature type="region of interest" description="Disordered" evidence="1">
    <location>
        <begin position="43"/>
        <end position="101"/>
    </location>
</feature>
<organism evidence="2 3">
    <name type="scientific">Vitis vinifera</name>
    <name type="common">Grape</name>
    <dbReference type="NCBI Taxonomy" id="29760"/>
    <lineage>
        <taxon>Eukaryota</taxon>
        <taxon>Viridiplantae</taxon>
        <taxon>Streptophyta</taxon>
        <taxon>Embryophyta</taxon>
        <taxon>Tracheophyta</taxon>
        <taxon>Spermatophyta</taxon>
        <taxon>Magnoliopsida</taxon>
        <taxon>eudicotyledons</taxon>
        <taxon>Gunneridae</taxon>
        <taxon>Pentapetalae</taxon>
        <taxon>rosids</taxon>
        <taxon>Vitales</taxon>
        <taxon>Vitaceae</taxon>
        <taxon>Viteae</taxon>
        <taxon>Vitis</taxon>
    </lineage>
</organism>
<dbReference type="EMBL" id="FN595229">
    <property type="protein sequence ID" value="CCB46359.1"/>
    <property type="molecule type" value="Genomic_DNA"/>
</dbReference>
<protein>
    <submittedName>
        <fullName evidence="2">Uncharacterized protein</fullName>
    </submittedName>
</protein>